<comment type="caution">
    <text evidence="2">The sequence shown here is derived from an EMBL/GenBank/DDBJ whole genome shotgun (WGS) entry which is preliminary data.</text>
</comment>
<accession>A0A412K7N3</accession>
<dbReference type="EMBL" id="QRVT01000004">
    <property type="protein sequence ID" value="RGS64391.1"/>
    <property type="molecule type" value="Genomic_DNA"/>
</dbReference>
<proteinExistence type="predicted"/>
<dbReference type="Pfam" id="PF13707">
    <property type="entry name" value="RloB"/>
    <property type="match status" value="1"/>
</dbReference>
<gene>
    <name evidence="2" type="ORF">DWX79_07110</name>
</gene>
<organism evidence="2 3">
    <name type="scientific">Bifidobacterium adolescentis</name>
    <dbReference type="NCBI Taxonomy" id="1680"/>
    <lineage>
        <taxon>Bacteria</taxon>
        <taxon>Bacillati</taxon>
        <taxon>Actinomycetota</taxon>
        <taxon>Actinomycetes</taxon>
        <taxon>Bifidobacteriales</taxon>
        <taxon>Bifidobacteriaceae</taxon>
        <taxon>Bifidobacterium</taxon>
    </lineage>
</organism>
<feature type="region of interest" description="Disordered" evidence="1">
    <location>
        <begin position="1"/>
        <end position="23"/>
    </location>
</feature>
<name>A0A412K7N3_BIFAD</name>
<dbReference type="Proteomes" id="UP000285462">
    <property type="component" value="Unassembled WGS sequence"/>
</dbReference>
<dbReference type="RefSeq" id="WP_117760036.1">
    <property type="nucleotide sequence ID" value="NZ_JAHOEZ010000005.1"/>
</dbReference>
<evidence type="ECO:0000313" key="3">
    <source>
        <dbReference type="Proteomes" id="UP000285462"/>
    </source>
</evidence>
<dbReference type="AlphaFoldDB" id="A0A412K7N3"/>
<protein>
    <submittedName>
        <fullName evidence="2">RloB domain-containing protein</fullName>
    </submittedName>
</protein>
<reference evidence="2 3" key="1">
    <citation type="submission" date="2018-08" db="EMBL/GenBank/DDBJ databases">
        <title>A genome reference for cultivated species of the human gut microbiota.</title>
        <authorList>
            <person name="Zou Y."/>
            <person name="Xue W."/>
            <person name="Luo G."/>
        </authorList>
    </citation>
    <scope>NUCLEOTIDE SEQUENCE [LARGE SCALE GENOMIC DNA]</scope>
    <source>
        <strain evidence="2 3">AF21-27</strain>
    </source>
</reference>
<evidence type="ECO:0000313" key="2">
    <source>
        <dbReference type="EMBL" id="RGS64391.1"/>
    </source>
</evidence>
<dbReference type="InterPro" id="IPR025591">
    <property type="entry name" value="RloB"/>
</dbReference>
<sequence length="219" mass="25099">MSKKRNMPQHGRKAARPRRSRKKRYLVVAGGAVTEKRYFTQLQSLYNVNIEYQYKNNSPAQLAKYAAKLKEEDERDTSTDCYEKVWVVVDVDNFHDHGQAAKICKDNGIELVISNPCFEVWLFDHISICPSSFTLTSIVESAAEKAGISKGNRGKDINAKLIDSGHISNAMHNAERHNTVEHKHGRDRLIPQQEQKYAPWTDMPTVIKTLEQSNHQYSR</sequence>
<evidence type="ECO:0000256" key="1">
    <source>
        <dbReference type="SAM" id="MobiDB-lite"/>
    </source>
</evidence>